<dbReference type="InterPro" id="IPR051940">
    <property type="entry name" value="Chitin_bind-dev_reg"/>
</dbReference>
<dbReference type="PANTHER" id="PTHR23301">
    <property type="entry name" value="CHITIN BINDING PERITROPHIN-A"/>
    <property type="match status" value="1"/>
</dbReference>
<dbReference type="Pfam" id="PF01607">
    <property type="entry name" value="CBM_14"/>
    <property type="match status" value="2"/>
</dbReference>
<dbReference type="InterPro" id="IPR036508">
    <property type="entry name" value="Chitin-bd_dom_sf"/>
</dbReference>
<dbReference type="GO" id="GO:0008061">
    <property type="term" value="F:chitin binding"/>
    <property type="evidence" value="ECO:0007669"/>
    <property type="project" value="UniProtKB-KW"/>
</dbReference>
<evidence type="ECO:0000256" key="4">
    <source>
        <dbReference type="ARBA" id="ARBA00023157"/>
    </source>
</evidence>
<dbReference type="InterPro" id="IPR002557">
    <property type="entry name" value="Chitin-bd_dom"/>
</dbReference>
<evidence type="ECO:0000256" key="3">
    <source>
        <dbReference type="ARBA" id="ARBA00022737"/>
    </source>
</evidence>
<dbReference type="AlphaFoldDB" id="A0AAV2QZR0"/>
<comment type="caution">
    <text evidence="8">The sequence shown here is derived from an EMBL/GenBank/DDBJ whole genome shotgun (WGS) entry which is preliminary data.</text>
</comment>
<dbReference type="SUPFAM" id="SSF57625">
    <property type="entry name" value="Invertebrate chitin-binding proteins"/>
    <property type="match status" value="3"/>
</dbReference>
<proteinExistence type="predicted"/>
<gene>
    <name evidence="8" type="ORF">MNOR_LOCUS18293</name>
</gene>
<evidence type="ECO:0000313" key="9">
    <source>
        <dbReference type="Proteomes" id="UP001497623"/>
    </source>
</evidence>
<feature type="compositionally biased region" description="Low complexity" evidence="6">
    <location>
        <begin position="295"/>
        <end position="379"/>
    </location>
</feature>
<dbReference type="GO" id="GO:0005576">
    <property type="term" value="C:extracellular region"/>
    <property type="evidence" value="ECO:0007669"/>
    <property type="project" value="InterPro"/>
</dbReference>
<keyword evidence="1" id="KW-0147">Chitin-binding</keyword>
<feature type="domain" description="Chitin-binding type-2" evidence="7">
    <location>
        <begin position="381"/>
        <end position="445"/>
    </location>
</feature>
<organism evidence="8 9">
    <name type="scientific">Meganyctiphanes norvegica</name>
    <name type="common">Northern krill</name>
    <name type="synonym">Thysanopoda norvegica</name>
    <dbReference type="NCBI Taxonomy" id="48144"/>
    <lineage>
        <taxon>Eukaryota</taxon>
        <taxon>Metazoa</taxon>
        <taxon>Ecdysozoa</taxon>
        <taxon>Arthropoda</taxon>
        <taxon>Crustacea</taxon>
        <taxon>Multicrustacea</taxon>
        <taxon>Malacostraca</taxon>
        <taxon>Eumalacostraca</taxon>
        <taxon>Eucarida</taxon>
        <taxon>Euphausiacea</taxon>
        <taxon>Euphausiidae</taxon>
        <taxon>Meganyctiphanes</taxon>
    </lineage>
</organism>
<dbReference type="EMBL" id="CAXKWB010013002">
    <property type="protein sequence ID" value="CAL4106245.1"/>
    <property type="molecule type" value="Genomic_DNA"/>
</dbReference>
<feature type="non-terminal residue" evidence="8">
    <location>
        <position position="1"/>
    </location>
</feature>
<accession>A0AAV2QZR0</accession>
<keyword evidence="5" id="KW-0325">Glycoprotein</keyword>
<evidence type="ECO:0000313" key="8">
    <source>
        <dbReference type="EMBL" id="CAL4106245.1"/>
    </source>
</evidence>
<sequence>LLVANSKALWDSNFGMRSWSSGRARAFECTEPGLFCESCMNSVLCTAPGATPINFACESGQVCGGTGPAAGCQDYTDNTAGDCDCDTIGNSGFLVDIYDPSKYFLCIPPQGQFFLSCPDGETFSTDENTCMAPTTTTLSPDVVPQKDSDIDCSAEDIGLHTNDPTCKTYTACYSPTLPGLLLTCAGAGEVFDTATLRCVPQCDLAPAPFTCPANAMGALPDTADCKIFHVCSNGIAVTPSTGVPCPGDQVFESMSMTCVAPTSNVVCPAINECWAAYCDACGGTCPESIVTIGDTTSTTSTSTTTSTTTTSSTSTTVLPTTSSTTTPTTTTTTSTTTPTTTTSTTTPTTTSTTTSTTTTLTTKPTTTSTTTASTTTETSGPPNCNNSPGYFEDSADCKQFYSCQRNGAGVYEAVLYRCPGNLVFIPSMNYCSLQSDLAAAPGCIAS</sequence>
<dbReference type="PANTHER" id="PTHR23301:SF0">
    <property type="entry name" value="CHITIN-BINDING TYPE-2 DOMAIN-CONTAINING PROTEIN-RELATED"/>
    <property type="match status" value="1"/>
</dbReference>
<keyword evidence="2" id="KW-0732">Signal</keyword>
<evidence type="ECO:0000256" key="1">
    <source>
        <dbReference type="ARBA" id="ARBA00022669"/>
    </source>
</evidence>
<reference evidence="8 9" key="1">
    <citation type="submission" date="2024-05" db="EMBL/GenBank/DDBJ databases">
        <authorList>
            <person name="Wallberg A."/>
        </authorList>
    </citation>
    <scope>NUCLEOTIDE SEQUENCE [LARGE SCALE GENOMIC DNA]</scope>
</reference>
<name>A0AAV2QZR0_MEGNR</name>
<keyword evidence="4" id="KW-1015">Disulfide bond</keyword>
<evidence type="ECO:0000256" key="5">
    <source>
        <dbReference type="ARBA" id="ARBA00023180"/>
    </source>
</evidence>
<evidence type="ECO:0000256" key="2">
    <source>
        <dbReference type="ARBA" id="ARBA00022729"/>
    </source>
</evidence>
<keyword evidence="9" id="KW-1185">Reference proteome</keyword>
<feature type="domain" description="Chitin-binding type-2" evidence="7">
    <location>
        <begin position="208"/>
        <end position="269"/>
    </location>
</feature>
<keyword evidence="3" id="KW-0677">Repeat</keyword>
<feature type="region of interest" description="Disordered" evidence="6">
    <location>
        <begin position="295"/>
        <end position="387"/>
    </location>
</feature>
<evidence type="ECO:0000256" key="6">
    <source>
        <dbReference type="SAM" id="MobiDB-lite"/>
    </source>
</evidence>
<dbReference type="Proteomes" id="UP001497623">
    <property type="component" value="Unassembled WGS sequence"/>
</dbReference>
<protein>
    <recommendedName>
        <fullName evidence="7">Chitin-binding type-2 domain-containing protein</fullName>
    </recommendedName>
</protein>
<dbReference type="PROSITE" id="PS50940">
    <property type="entry name" value="CHIT_BIND_II"/>
    <property type="match status" value="2"/>
</dbReference>
<evidence type="ECO:0000259" key="7">
    <source>
        <dbReference type="PROSITE" id="PS50940"/>
    </source>
</evidence>
<dbReference type="SMART" id="SM00494">
    <property type="entry name" value="ChtBD2"/>
    <property type="match status" value="4"/>
</dbReference>
<dbReference type="Gene3D" id="2.170.140.10">
    <property type="entry name" value="Chitin binding domain"/>
    <property type="match status" value="2"/>
</dbReference>